<dbReference type="GO" id="GO:0046983">
    <property type="term" value="F:protein dimerization activity"/>
    <property type="evidence" value="ECO:0007669"/>
    <property type="project" value="InterPro"/>
</dbReference>
<name>A0A0H1PUN4_STRAG</name>
<dbReference type="Gene3D" id="3.30.565.10">
    <property type="entry name" value="Histidine kinase-like ATPase, C-terminal domain"/>
    <property type="match status" value="1"/>
</dbReference>
<evidence type="ECO:0000256" key="6">
    <source>
        <dbReference type="SAM" id="Phobius"/>
    </source>
</evidence>
<evidence type="ECO:0000256" key="1">
    <source>
        <dbReference type="ARBA" id="ARBA00000085"/>
    </source>
</evidence>
<keyword evidence="4 8" id="KW-0418">Kinase</keyword>
<dbReference type="InterPro" id="IPR036890">
    <property type="entry name" value="HATPase_C_sf"/>
</dbReference>
<comment type="catalytic activity">
    <reaction evidence="1">
        <text>ATP + protein L-histidine = ADP + protein N-phospho-L-histidine.</text>
        <dbReference type="EC" id="2.7.13.3"/>
    </reaction>
</comment>
<dbReference type="InterPro" id="IPR011712">
    <property type="entry name" value="Sig_transdc_His_kin_sub3_dim/P"/>
</dbReference>
<comment type="caution">
    <text evidence="8">The sequence shown here is derived from an EMBL/GenBank/DDBJ whole genome shotgun (WGS) entry which is preliminary data.</text>
</comment>
<keyword evidence="6" id="KW-0812">Transmembrane</keyword>
<dbReference type="AlphaFoldDB" id="A0A0H1PUN4"/>
<evidence type="ECO:0000313" key="9">
    <source>
        <dbReference type="Proteomes" id="UP000093122"/>
    </source>
</evidence>
<proteinExistence type="predicted"/>
<keyword evidence="5" id="KW-0902">Two-component regulatory system</keyword>
<feature type="transmembrane region" description="Helical" evidence="6">
    <location>
        <begin position="66"/>
        <end position="85"/>
    </location>
</feature>
<sequence length="361" mass="42216">MKNKKNNYDLMYFIPLVFLIYPIGGILYYHYPFWTLFFTLAFVGAYLYSVIIRGESKYHMIAWSTMLTYIFYMTIFINSGFIWYIYFLSNLLVYRFRDKLKSFRFISFACTLATVVFLCFFKASDFGDRIMFLIVPIFCIGYMWIAIENRNSEEQREKIAEQNQYINILSAENERNRIGRDLHDSLGHTFAMMTLKTELALKLLEKRNYDKVQKELSELNHISHQSMSEVRQIVSNLKYRTVVEEIDELYRLFQLSNIKLTVVNKLETSQLSPVTQSTITMILKELSNNIVKHAEADSVELSLVRQGATINIEMIDNGCGFTNLDGDELHSIQERLTIVEGTLTILSRSKPTHIQVVLKEV</sequence>
<dbReference type="EC" id="2.7.13.3" evidence="2"/>
<feature type="transmembrane region" description="Helical" evidence="6">
    <location>
        <begin position="105"/>
        <end position="123"/>
    </location>
</feature>
<evidence type="ECO:0000256" key="3">
    <source>
        <dbReference type="ARBA" id="ARBA00022679"/>
    </source>
</evidence>
<dbReference type="CDD" id="cd16917">
    <property type="entry name" value="HATPase_UhpB-NarQ-NarX-like"/>
    <property type="match status" value="1"/>
</dbReference>
<dbReference type="SUPFAM" id="SSF55874">
    <property type="entry name" value="ATPase domain of HSP90 chaperone/DNA topoisomerase II/histidine kinase"/>
    <property type="match status" value="1"/>
</dbReference>
<organism evidence="8 9">
    <name type="scientific">Streptococcus agalactiae</name>
    <dbReference type="NCBI Taxonomy" id="1311"/>
    <lineage>
        <taxon>Bacteria</taxon>
        <taxon>Bacillati</taxon>
        <taxon>Bacillota</taxon>
        <taxon>Bacilli</taxon>
        <taxon>Lactobacillales</taxon>
        <taxon>Streptococcaceae</taxon>
        <taxon>Streptococcus</taxon>
    </lineage>
</organism>
<protein>
    <recommendedName>
        <fullName evidence="2">histidine kinase</fullName>
        <ecNumber evidence="2">2.7.13.3</ecNumber>
    </recommendedName>
</protein>
<dbReference type="RefSeq" id="WP_000791349.1">
    <property type="nucleotide sequence ID" value="NZ_AP018935.1"/>
</dbReference>
<dbReference type="Pfam" id="PF07730">
    <property type="entry name" value="HisKA_3"/>
    <property type="match status" value="1"/>
</dbReference>
<dbReference type="GO" id="GO:0000155">
    <property type="term" value="F:phosphorelay sensor kinase activity"/>
    <property type="evidence" value="ECO:0007669"/>
    <property type="project" value="InterPro"/>
</dbReference>
<accession>A0A0H1PUN4</accession>
<dbReference type="SMR" id="A0A0H1PUN4"/>
<gene>
    <name evidence="8" type="ORF">AX245_06570</name>
</gene>
<dbReference type="OMA" id="IMLISPF"/>
<evidence type="ECO:0000256" key="2">
    <source>
        <dbReference type="ARBA" id="ARBA00012438"/>
    </source>
</evidence>
<keyword evidence="6" id="KW-1133">Transmembrane helix</keyword>
<feature type="domain" description="Signal transduction histidine kinase subgroup 3 dimerisation and phosphoacceptor" evidence="7">
    <location>
        <begin position="174"/>
        <end position="238"/>
    </location>
</feature>
<evidence type="ECO:0000256" key="5">
    <source>
        <dbReference type="ARBA" id="ARBA00023012"/>
    </source>
</evidence>
<keyword evidence="3" id="KW-0808">Transferase</keyword>
<dbReference type="PANTHER" id="PTHR24421">
    <property type="entry name" value="NITRATE/NITRITE SENSOR PROTEIN NARX-RELATED"/>
    <property type="match status" value="1"/>
</dbReference>
<dbReference type="InterPro" id="IPR050482">
    <property type="entry name" value="Sensor_HK_TwoCompSys"/>
</dbReference>
<evidence type="ECO:0000256" key="4">
    <source>
        <dbReference type="ARBA" id="ARBA00022777"/>
    </source>
</evidence>
<feature type="transmembrane region" description="Helical" evidence="6">
    <location>
        <begin position="12"/>
        <end position="30"/>
    </location>
</feature>
<dbReference type="PANTHER" id="PTHR24421:SF63">
    <property type="entry name" value="SENSOR HISTIDINE KINASE DESK"/>
    <property type="match status" value="1"/>
</dbReference>
<dbReference type="Gene3D" id="1.20.5.1930">
    <property type="match status" value="1"/>
</dbReference>
<reference evidence="8 9" key="1">
    <citation type="journal article" date="2016" name="Sci. Rep.">
        <title>Serotype IV Streptococcus agalactiae ST-452 has arisen from large genomic recombination events between CC23 and the hypervirulent CC17 lineages.</title>
        <authorList>
            <person name="Campisi E."/>
            <person name="Rinaudo C.D."/>
            <person name="Donati C."/>
            <person name="Barucco M."/>
            <person name="Torricelli G."/>
            <person name="Edwards M.S."/>
            <person name="Baker C.J."/>
            <person name="Margarit I."/>
            <person name="Rosini R."/>
        </authorList>
    </citation>
    <scope>NUCLEOTIDE SEQUENCE [LARGE SCALE GENOMIC DNA]</scope>
    <source>
        <strain evidence="8 9">CZ-PW-140</strain>
    </source>
</reference>
<feature type="transmembrane region" description="Helical" evidence="6">
    <location>
        <begin position="36"/>
        <end position="54"/>
    </location>
</feature>
<feature type="transmembrane region" description="Helical" evidence="6">
    <location>
        <begin position="130"/>
        <end position="147"/>
    </location>
</feature>
<dbReference type="EMBL" id="MAWT01000045">
    <property type="protein sequence ID" value="OCM70572.1"/>
    <property type="molecule type" value="Genomic_DNA"/>
</dbReference>
<evidence type="ECO:0000313" key="8">
    <source>
        <dbReference type="EMBL" id="OCM70572.1"/>
    </source>
</evidence>
<dbReference type="Proteomes" id="UP000093122">
    <property type="component" value="Unassembled WGS sequence"/>
</dbReference>
<evidence type="ECO:0000259" key="7">
    <source>
        <dbReference type="Pfam" id="PF07730"/>
    </source>
</evidence>
<keyword evidence="6" id="KW-0472">Membrane</keyword>
<dbReference type="GO" id="GO:0016020">
    <property type="term" value="C:membrane"/>
    <property type="evidence" value="ECO:0007669"/>
    <property type="project" value="InterPro"/>
</dbReference>